<dbReference type="InterPro" id="IPR051979">
    <property type="entry name" value="B-box_zinc_finger"/>
</dbReference>
<keyword evidence="2" id="KW-0479">Metal-binding</keyword>
<dbReference type="EnsemblPlants" id="AES59603">
    <property type="protein sequence ID" value="AES59603"/>
    <property type="gene ID" value="MTR_1g023260"/>
</dbReference>
<dbReference type="CDD" id="cd19821">
    <property type="entry name" value="Bbox1_BBX-like"/>
    <property type="match status" value="1"/>
</dbReference>
<dbReference type="InterPro" id="IPR049808">
    <property type="entry name" value="CONSTANS-like_Bbox1"/>
</dbReference>
<evidence type="ECO:0000256" key="3">
    <source>
        <dbReference type="ARBA" id="ARBA00022737"/>
    </source>
</evidence>
<dbReference type="Proteomes" id="UP000002051">
    <property type="component" value="Unassembled WGS sequence"/>
</dbReference>
<feature type="compositionally biased region" description="Polar residues" evidence="7">
    <location>
        <begin position="119"/>
        <end position="144"/>
    </location>
</feature>
<evidence type="ECO:0000256" key="4">
    <source>
        <dbReference type="ARBA" id="ARBA00022771"/>
    </source>
</evidence>
<evidence type="ECO:0000256" key="6">
    <source>
        <dbReference type="ARBA" id="ARBA00023242"/>
    </source>
</evidence>
<dbReference type="PANTHER" id="PTHR31832:SF88">
    <property type="entry name" value="TRANSCRIPTION FACTOR INTERACTOR AND REGULATOR ZNF-B FAMILY-RELATED"/>
    <property type="match status" value="1"/>
</dbReference>
<keyword evidence="4" id="KW-0863">Zinc-finger</keyword>
<evidence type="ECO:0000256" key="7">
    <source>
        <dbReference type="SAM" id="MobiDB-lite"/>
    </source>
</evidence>
<feature type="region of interest" description="Disordered" evidence="7">
    <location>
        <begin position="99"/>
        <end position="144"/>
    </location>
</feature>
<reference evidence="8 10" key="1">
    <citation type="journal article" date="2011" name="Nature">
        <title>The Medicago genome provides insight into the evolution of rhizobial symbioses.</title>
        <authorList>
            <person name="Young N.D."/>
            <person name="Debelle F."/>
            <person name="Oldroyd G.E."/>
            <person name="Geurts R."/>
            <person name="Cannon S.B."/>
            <person name="Udvardi M.K."/>
            <person name="Benedito V.A."/>
            <person name="Mayer K.F."/>
            <person name="Gouzy J."/>
            <person name="Schoof H."/>
            <person name="Van de Peer Y."/>
            <person name="Proost S."/>
            <person name="Cook D.R."/>
            <person name="Meyers B.C."/>
            <person name="Spannagl M."/>
            <person name="Cheung F."/>
            <person name="De Mita S."/>
            <person name="Krishnakumar V."/>
            <person name="Gundlach H."/>
            <person name="Zhou S."/>
            <person name="Mudge J."/>
            <person name="Bharti A.K."/>
            <person name="Murray J.D."/>
            <person name="Naoumkina M.A."/>
            <person name="Rosen B."/>
            <person name="Silverstein K.A."/>
            <person name="Tang H."/>
            <person name="Rombauts S."/>
            <person name="Zhao P.X."/>
            <person name="Zhou P."/>
            <person name="Barbe V."/>
            <person name="Bardou P."/>
            <person name="Bechner M."/>
            <person name="Bellec A."/>
            <person name="Berger A."/>
            <person name="Berges H."/>
            <person name="Bidwell S."/>
            <person name="Bisseling T."/>
            <person name="Choisne N."/>
            <person name="Couloux A."/>
            <person name="Denny R."/>
            <person name="Deshpande S."/>
            <person name="Dai X."/>
            <person name="Doyle J.J."/>
            <person name="Dudez A.M."/>
            <person name="Farmer A.D."/>
            <person name="Fouteau S."/>
            <person name="Franken C."/>
            <person name="Gibelin C."/>
            <person name="Gish J."/>
            <person name="Goldstein S."/>
            <person name="Gonzalez A.J."/>
            <person name="Green P.J."/>
            <person name="Hallab A."/>
            <person name="Hartog M."/>
            <person name="Hua A."/>
            <person name="Humphray S.J."/>
            <person name="Jeong D.H."/>
            <person name="Jing Y."/>
            <person name="Jocker A."/>
            <person name="Kenton S.M."/>
            <person name="Kim D.J."/>
            <person name="Klee K."/>
            <person name="Lai H."/>
            <person name="Lang C."/>
            <person name="Lin S."/>
            <person name="Macmil S.L."/>
            <person name="Magdelenat G."/>
            <person name="Matthews L."/>
            <person name="McCorrison J."/>
            <person name="Monaghan E.L."/>
            <person name="Mun J.H."/>
            <person name="Najar F.Z."/>
            <person name="Nicholson C."/>
            <person name="Noirot C."/>
            <person name="O'Bleness M."/>
            <person name="Paule C.R."/>
            <person name="Poulain J."/>
            <person name="Prion F."/>
            <person name="Qin B."/>
            <person name="Qu C."/>
            <person name="Retzel E.F."/>
            <person name="Riddle C."/>
            <person name="Sallet E."/>
            <person name="Samain S."/>
            <person name="Samson N."/>
            <person name="Sanders I."/>
            <person name="Saurat O."/>
            <person name="Scarpelli C."/>
            <person name="Schiex T."/>
            <person name="Segurens B."/>
            <person name="Severin A.J."/>
            <person name="Sherrier D.J."/>
            <person name="Shi R."/>
            <person name="Sims S."/>
            <person name="Singer S.R."/>
            <person name="Sinharoy S."/>
            <person name="Sterck L."/>
            <person name="Viollet A."/>
            <person name="Wang B.B."/>
            <person name="Wang K."/>
            <person name="Wang M."/>
            <person name="Wang X."/>
            <person name="Warfsmann J."/>
            <person name="Weissenbach J."/>
            <person name="White D.D."/>
            <person name="White J.D."/>
            <person name="Wiley G.B."/>
            <person name="Wincker P."/>
            <person name="Xing Y."/>
            <person name="Yang L."/>
            <person name="Yao Z."/>
            <person name="Ying F."/>
            <person name="Zhai J."/>
            <person name="Zhou L."/>
            <person name="Zuber A."/>
            <person name="Denarie J."/>
            <person name="Dixon R.A."/>
            <person name="May G.D."/>
            <person name="Schwartz D.C."/>
            <person name="Rogers J."/>
            <person name="Quetier F."/>
            <person name="Town C.D."/>
            <person name="Roe B.A."/>
        </authorList>
    </citation>
    <scope>NUCLEOTIDE SEQUENCE [LARGE SCALE GENOMIC DNA]</scope>
    <source>
        <strain evidence="8">A17</strain>
        <strain evidence="9 10">cv. Jemalong A17</strain>
    </source>
</reference>
<keyword evidence="6" id="KW-0539">Nucleus</keyword>
<dbReference type="EMBL" id="CM001217">
    <property type="protein sequence ID" value="AES59603.1"/>
    <property type="molecule type" value="Genomic_DNA"/>
</dbReference>
<reference evidence="9" key="3">
    <citation type="submission" date="2015-04" db="UniProtKB">
        <authorList>
            <consortium name="EnsemblPlants"/>
        </authorList>
    </citation>
    <scope>IDENTIFICATION</scope>
    <source>
        <strain evidence="9">cv. Jemalong A17</strain>
    </source>
</reference>
<evidence type="ECO:0000313" key="9">
    <source>
        <dbReference type="EnsemblPlants" id="AES59603"/>
    </source>
</evidence>
<evidence type="ECO:0000256" key="1">
    <source>
        <dbReference type="ARBA" id="ARBA00004123"/>
    </source>
</evidence>
<evidence type="ECO:0000313" key="8">
    <source>
        <dbReference type="EMBL" id="AES59603.1"/>
    </source>
</evidence>
<sequence length="265" mass="29050">MYATKMKLHYSAPPMKPPYVSTVTTVSTTPTNWLPNTTVSLFITQLPNNTLSAIFVRAFVLCKQDRAILCKDCDSSIHSVNELTQKHDRFLLTGIKISTTNSSSSSSSSTPSSATTKSNHIPSSSLIEKSTTPSPTSMEEGSGGSTISQYLIETLPGWQVDDFLDSSSVPFAFSKGDELFNAGIEENLDSFFPNNNMGIWVPQAPPPSLYSSSQIMMGQSETTKKGSNNKSTINKSRLRDDHDSNIFTVPQISPVANSKRTRYLW</sequence>
<keyword evidence="3" id="KW-0677">Repeat</keyword>
<dbReference type="OrthoDB" id="153872at2759"/>
<accession>G7I5W3</accession>
<name>G7I5W3_MEDTR</name>
<evidence type="ECO:0000256" key="5">
    <source>
        <dbReference type="ARBA" id="ARBA00022833"/>
    </source>
</evidence>
<keyword evidence="5" id="KW-0862">Zinc</keyword>
<organism evidence="8 10">
    <name type="scientific">Medicago truncatula</name>
    <name type="common">Barrel medic</name>
    <name type="synonym">Medicago tribuloides</name>
    <dbReference type="NCBI Taxonomy" id="3880"/>
    <lineage>
        <taxon>Eukaryota</taxon>
        <taxon>Viridiplantae</taxon>
        <taxon>Streptophyta</taxon>
        <taxon>Embryophyta</taxon>
        <taxon>Tracheophyta</taxon>
        <taxon>Spermatophyta</taxon>
        <taxon>Magnoliopsida</taxon>
        <taxon>eudicotyledons</taxon>
        <taxon>Gunneridae</taxon>
        <taxon>Pentapetalae</taxon>
        <taxon>rosids</taxon>
        <taxon>fabids</taxon>
        <taxon>Fabales</taxon>
        <taxon>Fabaceae</taxon>
        <taxon>Papilionoideae</taxon>
        <taxon>50 kb inversion clade</taxon>
        <taxon>NPAAA clade</taxon>
        <taxon>Hologalegina</taxon>
        <taxon>IRL clade</taxon>
        <taxon>Trifolieae</taxon>
        <taxon>Medicago</taxon>
    </lineage>
</organism>
<evidence type="ECO:0000313" key="10">
    <source>
        <dbReference type="Proteomes" id="UP000002051"/>
    </source>
</evidence>
<dbReference type="GO" id="GO:0005634">
    <property type="term" value="C:nucleus"/>
    <property type="evidence" value="ECO:0007669"/>
    <property type="project" value="UniProtKB-SubCell"/>
</dbReference>
<feature type="compositionally biased region" description="Low complexity" evidence="7">
    <location>
        <begin position="99"/>
        <end position="118"/>
    </location>
</feature>
<evidence type="ECO:0000256" key="2">
    <source>
        <dbReference type="ARBA" id="ARBA00022723"/>
    </source>
</evidence>
<dbReference type="GO" id="GO:0008270">
    <property type="term" value="F:zinc ion binding"/>
    <property type="evidence" value="ECO:0007669"/>
    <property type="project" value="UniProtKB-KW"/>
</dbReference>
<gene>
    <name evidence="9" type="primary">11428057</name>
    <name evidence="8" type="ordered locus">MTR_1g023260</name>
</gene>
<proteinExistence type="predicted"/>
<dbReference type="AlphaFoldDB" id="G7I5W3"/>
<comment type="subcellular location">
    <subcellularLocation>
        <location evidence="1">Nucleus</location>
    </subcellularLocation>
</comment>
<reference evidence="8 10" key="2">
    <citation type="journal article" date="2014" name="BMC Genomics">
        <title>An improved genome release (version Mt4.0) for the model legume Medicago truncatula.</title>
        <authorList>
            <person name="Tang H."/>
            <person name="Krishnakumar V."/>
            <person name="Bidwell S."/>
            <person name="Rosen B."/>
            <person name="Chan A."/>
            <person name="Zhou S."/>
            <person name="Gentzbittel L."/>
            <person name="Childs K.L."/>
            <person name="Yandell M."/>
            <person name="Gundlach H."/>
            <person name="Mayer K.F."/>
            <person name="Schwartz D.C."/>
            <person name="Town C.D."/>
        </authorList>
    </citation>
    <scope>GENOME REANNOTATION</scope>
    <source>
        <strain evidence="9 10">cv. Jemalong A17</strain>
    </source>
</reference>
<protein>
    <submittedName>
        <fullName evidence="8">Salt tolerance-like protein</fullName>
    </submittedName>
</protein>
<keyword evidence="10" id="KW-1185">Reference proteome</keyword>
<dbReference type="PANTHER" id="PTHR31832">
    <property type="entry name" value="B-BOX ZINC FINGER PROTEIN 22"/>
    <property type="match status" value="1"/>
</dbReference>
<dbReference type="ExpressionAtlas" id="G7I5W3">
    <property type="expression patterns" value="differential"/>
</dbReference>